<dbReference type="AlphaFoldDB" id="A0A562V2N8"/>
<keyword evidence="1" id="KW-0472">Membrane</keyword>
<keyword evidence="1" id="KW-1133">Transmembrane helix</keyword>
<dbReference type="OrthoDB" id="128449at2"/>
<evidence type="ECO:0000313" key="4">
    <source>
        <dbReference type="Proteomes" id="UP000321617"/>
    </source>
</evidence>
<organism evidence="3 4">
    <name type="scientific">Stackebrandtia albiflava</name>
    <dbReference type="NCBI Taxonomy" id="406432"/>
    <lineage>
        <taxon>Bacteria</taxon>
        <taxon>Bacillati</taxon>
        <taxon>Actinomycetota</taxon>
        <taxon>Actinomycetes</taxon>
        <taxon>Glycomycetales</taxon>
        <taxon>Glycomycetaceae</taxon>
        <taxon>Stackebrandtia</taxon>
    </lineage>
</organism>
<sequence length="173" mass="18530">MIFLTSLSVLLTVLVLFNLFVTVVLVRRVRELDQSVADLNAVRPQPLLPIGVVIDAFSTDTVEGEPLTDADLMPETVVGFFDPQCETCRGHIPDWVANAERLPGGKRQALAVVREHDTAGELVSPLSKGARVVVEPKSGPVARAFGVQATPSFCTIGAGRTIVGHGYGEAEIR</sequence>
<dbReference type="RefSeq" id="WP_147138951.1">
    <property type="nucleotide sequence ID" value="NZ_BAABIJ010000002.1"/>
</dbReference>
<proteinExistence type="predicted"/>
<gene>
    <name evidence="3" type="ORF">LX16_2851</name>
</gene>
<comment type="caution">
    <text evidence="3">The sequence shown here is derived from an EMBL/GenBank/DDBJ whole genome shotgun (WGS) entry which is preliminary data.</text>
</comment>
<feature type="domain" description="Thioredoxin" evidence="2">
    <location>
        <begin position="48"/>
        <end position="173"/>
    </location>
</feature>
<name>A0A562V2N8_9ACTN</name>
<keyword evidence="1" id="KW-0812">Transmembrane</keyword>
<evidence type="ECO:0000256" key="1">
    <source>
        <dbReference type="SAM" id="Phobius"/>
    </source>
</evidence>
<dbReference type="InterPro" id="IPR013766">
    <property type="entry name" value="Thioredoxin_domain"/>
</dbReference>
<protein>
    <recommendedName>
        <fullName evidence="2">Thioredoxin domain-containing protein</fullName>
    </recommendedName>
</protein>
<evidence type="ECO:0000259" key="2">
    <source>
        <dbReference type="PROSITE" id="PS51352"/>
    </source>
</evidence>
<dbReference type="PROSITE" id="PS51352">
    <property type="entry name" value="THIOREDOXIN_2"/>
    <property type="match status" value="1"/>
</dbReference>
<accession>A0A562V2N8</accession>
<dbReference type="Proteomes" id="UP000321617">
    <property type="component" value="Unassembled WGS sequence"/>
</dbReference>
<dbReference type="InterPro" id="IPR036249">
    <property type="entry name" value="Thioredoxin-like_sf"/>
</dbReference>
<keyword evidence="4" id="KW-1185">Reference proteome</keyword>
<feature type="transmembrane region" description="Helical" evidence="1">
    <location>
        <begin position="6"/>
        <end position="26"/>
    </location>
</feature>
<dbReference type="Gene3D" id="3.40.30.10">
    <property type="entry name" value="Glutaredoxin"/>
    <property type="match status" value="1"/>
</dbReference>
<evidence type="ECO:0000313" key="3">
    <source>
        <dbReference type="EMBL" id="TWJ12103.1"/>
    </source>
</evidence>
<dbReference type="EMBL" id="VLLL01000006">
    <property type="protein sequence ID" value="TWJ12103.1"/>
    <property type="molecule type" value="Genomic_DNA"/>
</dbReference>
<reference evidence="3 4" key="1">
    <citation type="journal article" date="2013" name="Stand. Genomic Sci.">
        <title>Genomic Encyclopedia of Type Strains, Phase I: The one thousand microbial genomes (KMG-I) project.</title>
        <authorList>
            <person name="Kyrpides N.C."/>
            <person name="Woyke T."/>
            <person name="Eisen J.A."/>
            <person name="Garrity G."/>
            <person name="Lilburn T.G."/>
            <person name="Beck B.J."/>
            <person name="Whitman W.B."/>
            <person name="Hugenholtz P."/>
            <person name="Klenk H.P."/>
        </authorList>
    </citation>
    <scope>NUCLEOTIDE SEQUENCE [LARGE SCALE GENOMIC DNA]</scope>
    <source>
        <strain evidence="3 4">DSM 45044</strain>
    </source>
</reference>
<dbReference type="SUPFAM" id="SSF52833">
    <property type="entry name" value="Thioredoxin-like"/>
    <property type="match status" value="1"/>
</dbReference>